<evidence type="ECO:0000313" key="1">
    <source>
        <dbReference type="EMBL" id="HIR47718.1"/>
    </source>
</evidence>
<gene>
    <name evidence="1" type="ORF">IAB89_08720</name>
</gene>
<dbReference type="EMBL" id="DVGZ01000095">
    <property type="protein sequence ID" value="HIR47718.1"/>
    <property type="molecule type" value="Genomic_DNA"/>
</dbReference>
<accession>A0A9D1AP29</accession>
<reference evidence="1" key="1">
    <citation type="submission" date="2020-10" db="EMBL/GenBank/DDBJ databases">
        <authorList>
            <person name="Gilroy R."/>
        </authorList>
    </citation>
    <scope>NUCLEOTIDE SEQUENCE</scope>
    <source>
        <strain evidence="1">ChiSxjej1B13-7958</strain>
    </source>
</reference>
<dbReference type="Pfam" id="PF11213">
    <property type="entry name" value="DUF3006"/>
    <property type="match status" value="1"/>
</dbReference>
<proteinExistence type="predicted"/>
<dbReference type="Proteomes" id="UP000824242">
    <property type="component" value="Unassembled WGS sequence"/>
</dbReference>
<organism evidence="1 2">
    <name type="scientific">Candidatus Caccousia avicola</name>
    <dbReference type="NCBI Taxonomy" id="2840721"/>
    <lineage>
        <taxon>Bacteria</taxon>
        <taxon>Bacillati</taxon>
        <taxon>Bacillota</taxon>
        <taxon>Clostridia</taxon>
        <taxon>Eubacteriales</taxon>
        <taxon>Oscillospiraceae</taxon>
        <taxon>Oscillospiraceae incertae sedis</taxon>
        <taxon>Candidatus Caccousia</taxon>
    </lineage>
</organism>
<name>A0A9D1AP29_9FIRM</name>
<dbReference type="InterPro" id="IPR021377">
    <property type="entry name" value="DUF3006"/>
</dbReference>
<evidence type="ECO:0000313" key="2">
    <source>
        <dbReference type="Proteomes" id="UP000824242"/>
    </source>
</evidence>
<sequence>MARQLIIDRFEGPYAICEEVTDTPKQEFAKPGKKPGKNAKDLRFFGIEKAELPENAGEGTVLRIDDEGTLSVDEEATKARRAKLQAMQDGLWTK</sequence>
<protein>
    <submittedName>
        <fullName evidence="1">DUF3006 domain-containing protein</fullName>
    </submittedName>
</protein>
<reference evidence="1" key="2">
    <citation type="journal article" date="2021" name="PeerJ">
        <title>Extensive microbial diversity within the chicken gut microbiome revealed by metagenomics and culture.</title>
        <authorList>
            <person name="Gilroy R."/>
            <person name="Ravi A."/>
            <person name="Getino M."/>
            <person name="Pursley I."/>
            <person name="Horton D.L."/>
            <person name="Alikhan N.F."/>
            <person name="Baker D."/>
            <person name="Gharbi K."/>
            <person name="Hall N."/>
            <person name="Watson M."/>
            <person name="Adriaenssens E.M."/>
            <person name="Foster-Nyarko E."/>
            <person name="Jarju S."/>
            <person name="Secka A."/>
            <person name="Antonio M."/>
            <person name="Oren A."/>
            <person name="Chaudhuri R.R."/>
            <person name="La Ragione R."/>
            <person name="Hildebrand F."/>
            <person name="Pallen M.J."/>
        </authorList>
    </citation>
    <scope>NUCLEOTIDE SEQUENCE</scope>
    <source>
        <strain evidence="1">ChiSxjej1B13-7958</strain>
    </source>
</reference>
<comment type="caution">
    <text evidence="1">The sequence shown here is derived from an EMBL/GenBank/DDBJ whole genome shotgun (WGS) entry which is preliminary data.</text>
</comment>
<dbReference type="AlphaFoldDB" id="A0A9D1AP29"/>